<dbReference type="InterPro" id="IPR009057">
    <property type="entry name" value="Homeodomain-like_sf"/>
</dbReference>
<evidence type="ECO:0000256" key="1">
    <source>
        <dbReference type="ARBA" id="ARBA00023015"/>
    </source>
</evidence>
<dbReference type="OrthoDB" id="5292901at2"/>
<dbReference type="InterPro" id="IPR050109">
    <property type="entry name" value="HTH-type_TetR-like_transc_reg"/>
</dbReference>
<protein>
    <submittedName>
        <fullName evidence="6">TetR/AcrR family transcriptional regulator</fullName>
    </submittedName>
</protein>
<keyword evidence="3" id="KW-0804">Transcription</keyword>
<evidence type="ECO:0000313" key="6">
    <source>
        <dbReference type="EMBL" id="TPW33326.1"/>
    </source>
</evidence>
<dbReference type="PROSITE" id="PS50977">
    <property type="entry name" value="HTH_TETR_2"/>
    <property type="match status" value="1"/>
</dbReference>
<dbReference type="GO" id="GO:0003700">
    <property type="term" value="F:DNA-binding transcription factor activity"/>
    <property type="evidence" value="ECO:0007669"/>
    <property type="project" value="TreeGrafter"/>
</dbReference>
<dbReference type="InterPro" id="IPR011075">
    <property type="entry name" value="TetR_C"/>
</dbReference>
<comment type="caution">
    <text evidence="6">The sequence shown here is derived from an EMBL/GenBank/DDBJ whole genome shotgun (WGS) entry which is preliminary data.</text>
</comment>
<dbReference type="AlphaFoldDB" id="A0A506UJ37"/>
<evidence type="ECO:0000256" key="2">
    <source>
        <dbReference type="ARBA" id="ARBA00023125"/>
    </source>
</evidence>
<dbReference type="EMBL" id="VHLG01000001">
    <property type="protein sequence ID" value="TPW33326.1"/>
    <property type="molecule type" value="Genomic_DNA"/>
</dbReference>
<evidence type="ECO:0000313" key="7">
    <source>
        <dbReference type="Proteomes" id="UP000318801"/>
    </source>
</evidence>
<accession>A0A506UJ37</accession>
<dbReference type="PANTHER" id="PTHR30055">
    <property type="entry name" value="HTH-TYPE TRANSCRIPTIONAL REGULATOR RUTR"/>
    <property type="match status" value="1"/>
</dbReference>
<keyword evidence="2 4" id="KW-0238">DNA-binding</keyword>
<dbReference type="PRINTS" id="PR00455">
    <property type="entry name" value="HTHTETR"/>
</dbReference>
<dbReference type="SUPFAM" id="SSF46689">
    <property type="entry name" value="Homeodomain-like"/>
    <property type="match status" value="1"/>
</dbReference>
<evidence type="ECO:0000256" key="3">
    <source>
        <dbReference type="ARBA" id="ARBA00023163"/>
    </source>
</evidence>
<keyword evidence="1" id="KW-0805">Transcription regulation</keyword>
<dbReference type="Gene3D" id="1.10.10.60">
    <property type="entry name" value="Homeodomain-like"/>
    <property type="match status" value="1"/>
</dbReference>
<name>A0A506UJ37_9HYPH</name>
<dbReference type="PANTHER" id="PTHR30055:SF148">
    <property type="entry name" value="TETR-FAMILY TRANSCRIPTIONAL REGULATOR"/>
    <property type="match status" value="1"/>
</dbReference>
<dbReference type="Pfam" id="PF16859">
    <property type="entry name" value="TetR_C_11"/>
    <property type="match status" value="1"/>
</dbReference>
<sequence>MPETKKVKKRVSIGAARNPDSQDAILTAAEEILLEVGLAGFTIEAVARRARAGKPTIYRWWPSKAALLLEVYQRQKPEDIFADTGNMQDDLFLLLRGLMDFWNNTPGGALFRSVLATEQSDPQSRALLREHTRDRHDMSAALFHRAKARGELEDWVDPLLAAEIAGSFAWGRLLRDELDIDDETLRRVTGQMIDGLRRRKPA</sequence>
<dbReference type="SUPFAM" id="SSF48498">
    <property type="entry name" value="Tetracyclin repressor-like, C-terminal domain"/>
    <property type="match status" value="1"/>
</dbReference>
<proteinExistence type="predicted"/>
<dbReference type="RefSeq" id="WP_141147264.1">
    <property type="nucleotide sequence ID" value="NZ_VHLG01000001.1"/>
</dbReference>
<reference evidence="6 7" key="1">
    <citation type="submission" date="2019-06" db="EMBL/GenBank/DDBJ databases">
        <authorList>
            <person name="Li M."/>
        </authorList>
    </citation>
    <scope>NUCLEOTIDE SEQUENCE [LARGE SCALE GENOMIC DNA]</scope>
    <source>
        <strain evidence="6 7">BGMRC2036</strain>
    </source>
</reference>
<keyword evidence="7" id="KW-1185">Reference proteome</keyword>
<dbReference type="Gene3D" id="1.10.357.10">
    <property type="entry name" value="Tetracycline Repressor, domain 2"/>
    <property type="match status" value="1"/>
</dbReference>
<organism evidence="6 7">
    <name type="scientific">Martelella alba</name>
    <dbReference type="NCBI Taxonomy" id="2590451"/>
    <lineage>
        <taxon>Bacteria</taxon>
        <taxon>Pseudomonadati</taxon>
        <taxon>Pseudomonadota</taxon>
        <taxon>Alphaproteobacteria</taxon>
        <taxon>Hyphomicrobiales</taxon>
        <taxon>Aurantimonadaceae</taxon>
        <taxon>Martelella</taxon>
    </lineage>
</organism>
<dbReference type="Pfam" id="PF00440">
    <property type="entry name" value="TetR_N"/>
    <property type="match status" value="1"/>
</dbReference>
<gene>
    <name evidence="6" type="ORF">FJU08_01845</name>
</gene>
<dbReference type="InterPro" id="IPR036271">
    <property type="entry name" value="Tet_transcr_reg_TetR-rel_C_sf"/>
</dbReference>
<feature type="domain" description="HTH tetR-type" evidence="5">
    <location>
        <begin position="19"/>
        <end position="79"/>
    </location>
</feature>
<dbReference type="InterPro" id="IPR001647">
    <property type="entry name" value="HTH_TetR"/>
</dbReference>
<evidence type="ECO:0000256" key="4">
    <source>
        <dbReference type="PROSITE-ProRule" id="PRU00335"/>
    </source>
</evidence>
<evidence type="ECO:0000259" key="5">
    <source>
        <dbReference type="PROSITE" id="PS50977"/>
    </source>
</evidence>
<dbReference type="GO" id="GO:0000976">
    <property type="term" value="F:transcription cis-regulatory region binding"/>
    <property type="evidence" value="ECO:0007669"/>
    <property type="project" value="TreeGrafter"/>
</dbReference>
<feature type="DNA-binding region" description="H-T-H motif" evidence="4">
    <location>
        <begin position="42"/>
        <end position="61"/>
    </location>
</feature>
<dbReference type="Proteomes" id="UP000318801">
    <property type="component" value="Unassembled WGS sequence"/>
</dbReference>